<reference evidence="3" key="2">
    <citation type="journal article" date="2017" name="Nat. Plants">
        <title>The Aegilops tauschii genome reveals multiple impacts of transposons.</title>
        <authorList>
            <person name="Zhao G."/>
            <person name="Zou C."/>
            <person name="Li K."/>
            <person name="Wang K."/>
            <person name="Li T."/>
            <person name="Gao L."/>
            <person name="Zhang X."/>
            <person name="Wang H."/>
            <person name="Yang Z."/>
            <person name="Liu X."/>
            <person name="Jiang W."/>
            <person name="Mao L."/>
            <person name="Kong X."/>
            <person name="Jiao Y."/>
            <person name="Jia J."/>
        </authorList>
    </citation>
    <scope>NUCLEOTIDE SEQUENCE [LARGE SCALE GENOMIC DNA]</scope>
    <source>
        <strain evidence="3">cv. AL8/78</strain>
    </source>
</reference>
<dbReference type="EnsemblPlants" id="AET2Gv20166900.3">
    <property type="protein sequence ID" value="AET2Gv20166900.3"/>
    <property type="gene ID" value="AET2Gv20166900"/>
</dbReference>
<dbReference type="Proteomes" id="UP000015105">
    <property type="component" value="Chromosome 2D"/>
</dbReference>
<keyword evidence="3" id="KW-1185">Reference proteome</keyword>
<sequence>VKMKSKGQRCLHIGEPDNFEDAKTEECWRRAMNEELWSIQDNNTWELADLPNGQNAIELKWVYKVKKDAERNLMKHKARLVAKACVQEQDVDFEEVFAPVARMDSVRLLIALAAQESWRIHHLYVNSAFLTGELEEELYVKQPPGYIQEGEEHKVLKLHKALYGLRQAPRAWNVELDRTLISLGFEKAPLEHAMYKRGDGKDRLLVGIYVDDLLITGADEEVIANFKLQMKKLFKMTDLGLLSYYLGIEVQQKPEGIIICQEAYAKKVLESCGMKDCNPSHVPMKPRLRLSKKSEAPAVDATEYRSVVRKLRYLTNTRPDLAYSVGIVSRFMENILRYIKGTTNFGCVYLRKKKNEMVELLGYSDSDMAGDVDDRKSTSGVEYFLGGSIVSWLSQKQKVVTLSSCEEEYIAAATMVCQSVCLGRLLGDLTGKEPERVVLNIDDESTISLWENQMHHGRCKHIDTRYRYIRECVEESKIDVNYICTDDQLADILTRSLGRQKFVKMRRRISVQAV</sequence>
<dbReference type="PANTHER" id="PTHR11439:SF515">
    <property type="entry name" value="GAG-POL POLYPROTEIN"/>
    <property type="match status" value="1"/>
</dbReference>
<dbReference type="InterPro" id="IPR013103">
    <property type="entry name" value="RVT_2"/>
</dbReference>
<dbReference type="CDD" id="cd09272">
    <property type="entry name" value="RNase_HI_RT_Ty1"/>
    <property type="match status" value="1"/>
</dbReference>
<dbReference type="InterPro" id="IPR043502">
    <property type="entry name" value="DNA/RNA_pol_sf"/>
</dbReference>
<dbReference type="PANTHER" id="PTHR11439">
    <property type="entry name" value="GAG-POL-RELATED RETROTRANSPOSON"/>
    <property type="match status" value="1"/>
</dbReference>
<protein>
    <recommendedName>
        <fullName evidence="1">Reverse transcriptase Ty1/copia-type domain-containing protein</fullName>
    </recommendedName>
</protein>
<reference evidence="2" key="4">
    <citation type="submission" date="2019-03" db="UniProtKB">
        <authorList>
            <consortium name="EnsemblPlants"/>
        </authorList>
    </citation>
    <scope>IDENTIFICATION</scope>
</reference>
<dbReference type="Pfam" id="PF07727">
    <property type="entry name" value="RVT_2"/>
    <property type="match status" value="1"/>
</dbReference>
<evidence type="ECO:0000259" key="1">
    <source>
        <dbReference type="Pfam" id="PF07727"/>
    </source>
</evidence>
<dbReference type="SUPFAM" id="SSF56672">
    <property type="entry name" value="DNA/RNA polymerases"/>
    <property type="match status" value="1"/>
</dbReference>
<name>A0A453AK78_AEGTS</name>
<dbReference type="Gramene" id="AET2Gv20166900.3">
    <property type="protein sequence ID" value="AET2Gv20166900.3"/>
    <property type="gene ID" value="AET2Gv20166900"/>
</dbReference>
<reference evidence="3" key="1">
    <citation type="journal article" date="2014" name="Science">
        <title>Ancient hybridizations among the ancestral genomes of bread wheat.</title>
        <authorList>
            <consortium name="International Wheat Genome Sequencing Consortium,"/>
            <person name="Marcussen T."/>
            <person name="Sandve S.R."/>
            <person name="Heier L."/>
            <person name="Spannagl M."/>
            <person name="Pfeifer M."/>
            <person name="Jakobsen K.S."/>
            <person name="Wulff B.B."/>
            <person name="Steuernagel B."/>
            <person name="Mayer K.F."/>
            <person name="Olsen O.A."/>
        </authorList>
    </citation>
    <scope>NUCLEOTIDE SEQUENCE [LARGE SCALE GENOMIC DNA]</scope>
    <source>
        <strain evidence="3">cv. AL8/78</strain>
    </source>
</reference>
<reference evidence="2" key="5">
    <citation type="journal article" date="2021" name="G3 (Bethesda)">
        <title>Aegilops tauschii genome assembly Aet v5.0 features greater sequence contiguity and improved annotation.</title>
        <authorList>
            <person name="Wang L."/>
            <person name="Zhu T."/>
            <person name="Rodriguez J.C."/>
            <person name="Deal K.R."/>
            <person name="Dubcovsky J."/>
            <person name="McGuire P.E."/>
            <person name="Lux T."/>
            <person name="Spannagl M."/>
            <person name="Mayer K.F.X."/>
            <person name="Baldrich P."/>
            <person name="Meyers B.C."/>
            <person name="Huo N."/>
            <person name="Gu Y.Q."/>
            <person name="Zhou H."/>
            <person name="Devos K.M."/>
            <person name="Bennetzen J.L."/>
            <person name="Unver T."/>
            <person name="Budak H."/>
            <person name="Gulick P.J."/>
            <person name="Galiba G."/>
            <person name="Kalapos B."/>
            <person name="Nelson D.R."/>
            <person name="Li P."/>
            <person name="You F.M."/>
            <person name="Luo M.C."/>
            <person name="Dvorak J."/>
        </authorList>
    </citation>
    <scope>NUCLEOTIDE SEQUENCE [LARGE SCALE GENOMIC DNA]</scope>
    <source>
        <strain evidence="2">cv. AL8/78</strain>
    </source>
</reference>
<reference evidence="2" key="3">
    <citation type="journal article" date="2017" name="Nature">
        <title>Genome sequence of the progenitor of the wheat D genome Aegilops tauschii.</title>
        <authorList>
            <person name="Luo M.C."/>
            <person name="Gu Y.Q."/>
            <person name="Puiu D."/>
            <person name="Wang H."/>
            <person name="Twardziok S.O."/>
            <person name="Deal K.R."/>
            <person name="Huo N."/>
            <person name="Zhu T."/>
            <person name="Wang L."/>
            <person name="Wang Y."/>
            <person name="McGuire P.E."/>
            <person name="Liu S."/>
            <person name="Long H."/>
            <person name="Ramasamy R.K."/>
            <person name="Rodriguez J.C."/>
            <person name="Van S.L."/>
            <person name="Yuan L."/>
            <person name="Wang Z."/>
            <person name="Xia Z."/>
            <person name="Xiao L."/>
            <person name="Anderson O.D."/>
            <person name="Ouyang S."/>
            <person name="Liang Y."/>
            <person name="Zimin A.V."/>
            <person name="Pertea G."/>
            <person name="Qi P."/>
            <person name="Bennetzen J.L."/>
            <person name="Dai X."/>
            <person name="Dawson M.W."/>
            <person name="Muller H.G."/>
            <person name="Kugler K."/>
            <person name="Rivarola-Duarte L."/>
            <person name="Spannagl M."/>
            <person name="Mayer K.F.X."/>
            <person name="Lu F.H."/>
            <person name="Bevan M.W."/>
            <person name="Leroy P."/>
            <person name="Li P."/>
            <person name="You F.M."/>
            <person name="Sun Q."/>
            <person name="Liu Z."/>
            <person name="Lyons E."/>
            <person name="Wicker T."/>
            <person name="Salzberg S.L."/>
            <person name="Devos K.M."/>
            <person name="Dvorak J."/>
        </authorList>
    </citation>
    <scope>NUCLEOTIDE SEQUENCE [LARGE SCALE GENOMIC DNA]</scope>
    <source>
        <strain evidence="2">cv. AL8/78</strain>
    </source>
</reference>
<evidence type="ECO:0000313" key="2">
    <source>
        <dbReference type="EnsemblPlants" id="AET2Gv20166900.3"/>
    </source>
</evidence>
<dbReference type="AlphaFoldDB" id="A0A453AK78"/>
<accession>A0A453AK78</accession>
<feature type="domain" description="Reverse transcriptase Ty1/copia-type" evidence="1">
    <location>
        <begin position="42"/>
        <end position="285"/>
    </location>
</feature>
<proteinExistence type="predicted"/>
<evidence type="ECO:0000313" key="3">
    <source>
        <dbReference type="Proteomes" id="UP000015105"/>
    </source>
</evidence>
<organism evidence="2 3">
    <name type="scientific">Aegilops tauschii subsp. strangulata</name>
    <name type="common">Goatgrass</name>
    <dbReference type="NCBI Taxonomy" id="200361"/>
    <lineage>
        <taxon>Eukaryota</taxon>
        <taxon>Viridiplantae</taxon>
        <taxon>Streptophyta</taxon>
        <taxon>Embryophyta</taxon>
        <taxon>Tracheophyta</taxon>
        <taxon>Spermatophyta</taxon>
        <taxon>Magnoliopsida</taxon>
        <taxon>Liliopsida</taxon>
        <taxon>Poales</taxon>
        <taxon>Poaceae</taxon>
        <taxon>BOP clade</taxon>
        <taxon>Pooideae</taxon>
        <taxon>Triticodae</taxon>
        <taxon>Triticeae</taxon>
        <taxon>Triticinae</taxon>
        <taxon>Aegilops</taxon>
    </lineage>
</organism>